<reference evidence="2" key="1">
    <citation type="journal article" date="2019" name="Int. J. Syst. Evol. Microbiol.">
        <title>The Global Catalogue of Microorganisms (GCM) 10K type strain sequencing project: providing services to taxonomists for standard genome sequencing and annotation.</title>
        <authorList>
            <consortium name="The Broad Institute Genomics Platform"/>
            <consortium name="The Broad Institute Genome Sequencing Center for Infectious Disease"/>
            <person name="Wu L."/>
            <person name="Ma J."/>
        </authorList>
    </citation>
    <scope>NUCLEOTIDE SEQUENCE [LARGE SCALE GENOMIC DNA]</scope>
    <source>
        <strain evidence="2">KCTC 62192</strain>
    </source>
</reference>
<name>A0ABV7AG99_9RHOB</name>
<evidence type="ECO:0000313" key="1">
    <source>
        <dbReference type="EMBL" id="MFC2967931.1"/>
    </source>
</evidence>
<dbReference type="Pfam" id="PF20132">
    <property type="entry name" value="DUF6522"/>
    <property type="match status" value="1"/>
</dbReference>
<proteinExistence type="predicted"/>
<comment type="caution">
    <text evidence="1">The sequence shown here is derived from an EMBL/GenBank/DDBJ whole genome shotgun (WGS) entry which is preliminary data.</text>
</comment>
<sequence>MTGVIRDENGFTVPAEVIATAFGLTEREMAERMRKGEITSRTEAGIGDDAGRWRLSFSYAGRTFRLTVDAAGTILSRARFDSALPNFLNDL</sequence>
<evidence type="ECO:0000313" key="2">
    <source>
        <dbReference type="Proteomes" id="UP001595443"/>
    </source>
</evidence>
<organism evidence="1 2">
    <name type="scientific">Acidimangrovimonas pyrenivorans</name>
    <dbReference type="NCBI Taxonomy" id="2030798"/>
    <lineage>
        <taxon>Bacteria</taxon>
        <taxon>Pseudomonadati</taxon>
        <taxon>Pseudomonadota</taxon>
        <taxon>Alphaproteobacteria</taxon>
        <taxon>Rhodobacterales</taxon>
        <taxon>Paracoccaceae</taxon>
        <taxon>Acidimangrovimonas</taxon>
    </lineage>
</organism>
<gene>
    <name evidence="1" type="ORF">ACFOES_07485</name>
</gene>
<dbReference type="EMBL" id="JBHRSK010000004">
    <property type="protein sequence ID" value="MFC2967931.1"/>
    <property type="molecule type" value="Genomic_DNA"/>
</dbReference>
<dbReference type="Proteomes" id="UP001595443">
    <property type="component" value="Unassembled WGS sequence"/>
</dbReference>
<dbReference type="InterPro" id="IPR045389">
    <property type="entry name" value="DUF6522"/>
</dbReference>
<dbReference type="RefSeq" id="WP_377832578.1">
    <property type="nucleotide sequence ID" value="NZ_JBHRSK010000004.1"/>
</dbReference>
<accession>A0ABV7AG99</accession>
<protein>
    <submittedName>
        <fullName evidence="1">DUF6522 family protein</fullName>
    </submittedName>
</protein>
<keyword evidence="2" id="KW-1185">Reference proteome</keyword>